<dbReference type="GO" id="GO:0030866">
    <property type="term" value="P:cortical actin cytoskeleton organization"/>
    <property type="evidence" value="ECO:0007669"/>
    <property type="project" value="TreeGrafter"/>
</dbReference>
<keyword evidence="2" id="KW-1185">Reference proteome</keyword>
<protein>
    <recommendedName>
        <fullName evidence="3">NCK associated protein 1 like</fullName>
    </recommendedName>
</protein>
<dbReference type="Ensembl" id="ENSSPUT00000013895.1">
    <property type="protein sequence ID" value="ENSSPUP00000013025.1"/>
    <property type="gene ID" value="ENSSPUG00000010021.1"/>
</dbReference>
<evidence type="ECO:0008006" key="3">
    <source>
        <dbReference type="Google" id="ProtNLM"/>
    </source>
</evidence>
<reference evidence="1" key="1">
    <citation type="submission" date="2025-08" db="UniProtKB">
        <authorList>
            <consortium name="Ensembl"/>
        </authorList>
    </citation>
    <scope>IDENTIFICATION</scope>
</reference>
<dbReference type="GeneTree" id="ENSGT00390000016619"/>
<sequence>SMESSLKYINKKFPNLDTRSSTQQLGPVQKEKTEIVRALSPFYQSFVDIMEFRDHVYELLNTIDASQCYFDIHVNYNFTKSYLDLIVTYTSVILLLARIEDRKVLIGMYNCAHEMIHGSSDPSFARLGHMILEYDNPLRKLMEEFGPHTKAVSNTLLSLHFLFARRNQTADQWRKDQLLSLISNSMAMLAPANSDTTPCSPPPLTLSPFLSAAVGFLLCHGCLGSVPQCLELWRAALRGSLYLTLVRDEVLLIHKVTEEAFGAIKGYGKRVADIKECKEHVLTHSGQVHRGRRAFLRIAVQELVNILIDEPGLLGPKAVYVFMALSFCRDEVTWLCRHSEPIAKIKNPEDFIESQLAELLFLMEELRSLLRQHLSLIQRYHLQYLVRFDAQVLSDIIQVPCPLGAVAGSSWG</sequence>
<reference evidence="1" key="2">
    <citation type="submission" date="2025-09" db="UniProtKB">
        <authorList>
            <consortium name="Ensembl"/>
        </authorList>
    </citation>
    <scope>IDENTIFICATION</scope>
</reference>
<dbReference type="OMA" id="YSSAHEM"/>
<dbReference type="PANTHER" id="PTHR12093:SF9">
    <property type="entry name" value="NCK-ASSOCIATED PROTEIN 1-LIKE"/>
    <property type="match status" value="1"/>
</dbReference>
<evidence type="ECO:0000313" key="2">
    <source>
        <dbReference type="Proteomes" id="UP000694392"/>
    </source>
</evidence>
<proteinExistence type="predicted"/>
<dbReference type="Pfam" id="PF09735">
    <property type="entry name" value="Nckap1"/>
    <property type="match status" value="1"/>
</dbReference>
<dbReference type="PANTHER" id="PTHR12093">
    <property type="entry name" value="NCK-ASSOCIATED PROTEIN 1"/>
    <property type="match status" value="1"/>
</dbReference>
<dbReference type="AlphaFoldDB" id="A0A8D0GZB5"/>
<evidence type="ECO:0000313" key="1">
    <source>
        <dbReference type="Ensembl" id="ENSSPUP00000013025.1"/>
    </source>
</evidence>
<dbReference type="GO" id="GO:0031209">
    <property type="term" value="C:SCAR complex"/>
    <property type="evidence" value="ECO:0007669"/>
    <property type="project" value="TreeGrafter"/>
</dbReference>
<dbReference type="GO" id="GO:0016477">
    <property type="term" value="P:cell migration"/>
    <property type="evidence" value="ECO:0007669"/>
    <property type="project" value="TreeGrafter"/>
</dbReference>
<dbReference type="GO" id="GO:0048812">
    <property type="term" value="P:neuron projection morphogenesis"/>
    <property type="evidence" value="ECO:0007669"/>
    <property type="project" value="TreeGrafter"/>
</dbReference>
<dbReference type="GO" id="GO:0030031">
    <property type="term" value="P:cell projection assembly"/>
    <property type="evidence" value="ECO:0007669"/>
    <property type="project" value="TreeGrafter"/>
</dbReference>
<organism evidence="1 2">
    <name type="scientific">Sphenodon punctatus</name>
    <name type="common">Tuatara</name>
    <name type="synonym">Hatteria punctata</name>
    <dbReference type="NCBI Taxonomy" id="8508"/>
    <lineage>
        <taxon>Eukaryota</taxon>
        <taxon>Metazoa</taxon>
        <taxon>Chordata</taxon>
        <taxon>Craniata</taxon>
        <taxon>Vertebrata</taxon>
        <taxon>Euteleostomi</taxon>
        <taxon>Lepidosauria</taxon>
        <taxon>Sphenodontia</taxon>
        <taxon>Sphenodontidae</taxon>
        <taxon>Sphenodon</taxon>
    </lineage>
</organism>
<dbReference type="Proteomes" id="UP000694392">
    <property type="component" value="Unplaced"/>
</dbReference>
<dbReference type="InterPro" id="IPR019137">
    <property type="entry name" value="Nck-associated_protein-1"/>
</dbReference>
<accession>A0A8D0GZB5</accession>
<name>A0A8D0GZB5_SPHPU</name>